<dbReference type="AlphaFoldDB" id="A0A6N1ALF5"/>
<evidence type="ECO:0000313" key="1">
    <source>
        <dbReference type="EMBL" id="QKS52695.1"/>
    </source>
</evidence>
<accession>A0A6N1ALF5</accession>
<name>A0A6N1ALF5_9PROT</name>
<proteinExistence type="predicted"/>
<dbReference type="KEGG" id="aoz:HUE56_20255"/>
<dbReference type="EMBL" id="CP054619">
    <property type="protein sequence ID" value="QKS52695.1"/>
    <property type="molecule type" value="Genomic_DNA"/>
</dbReference>
<protein>
    <submittedName>
        <fullName evidence="1">Uncharacterized protein</fullName>
    </submittedName>
</protein>
<gene>
    <name evidence="1" type="ORF">HUE56_20255</name>
</gene>
<organism evidence="1 2">
    <name type="scientific">Azospirillum oryzae</name>
    <dbReference type="NCBI Taxonomy" id="286727"/>
    <lineage>
        <taxon>Bacteria</taxon>
        <taxon>Pseudomonadati</taxon>
        <taxon>Pseudomonadota</taxon>
        <taxon>Alphaproteobacteria</taxon>
        <taxon>Rhodospirillales</taxon>
        <taxon>Azospirillaceae</taxon>
        <taxon>Azospirillum</taxon>
    </lineage>
</organism>
<keyword evidence="2" id="KW-1185">Reference proteome</keyword>
<dbReference type="RefSeq" id="WP_149197474.1">
    <property type="nucleotide sequence ID" value="NZ_BSOV01000015.1"/>
</dbReference>
<reference evidence="1 2" key="1">
    <citation type="submission" date="2020-06" db="EMBL/GenBank/DDBJ databases">
        <title>Complete genome of Azosprillum oryzae KACC14407.</title>
        <authorList>
            <person name="Kim M."/>
            <person name="Park Y.-J."/>
            <person name="Shin J.-H."/>
        </authorList>
    </citation>
    <scope>NUCLEOTIDE SEQUENCE [LARGE SCALE GENOMIC DNA]</scope>
    <source>
        <strain evidence="1 2">KACC 14407</strain>
    </source>
</reference>
<sequence>MTKIIGSQILLDATTGMVKPTELPARASSTVASQAPPRPPLMDIVDLSDAARRTMGREQPTALSAERDQEIRRVGSAIPAMSDWASETSDYMGKAADAFRAAFGLSDSISITSVGAGTAMMDAVATSRGIAKPKLPSVLAEAGESEAGATAEDRKADTGFIGLSITDRQDPRFGQKLDVAFNRSTRIAPESMTLVRFDDPRNGGALAKLLSPNGGDDASMFAVTDGGAGQNARVAAAIRSVGMDDFATSALAIVKAVGRYLPGLAESGTGSQ</sequence>
<evidence type="ECO:0000313" key="2">
    <source>
        <dbReference type="Proteomes" id="UP000509702"/>
    </source>
</evidence>
<dbReference type="Proteomes" id="UP000509702">
    <property type="component" value="Chromosome"/>
</dbReference>